<evidence type="ECO:0000256" key="2">
    <source>
        <dbReference type="SAM" id="MobiDB-lite"/>
    </source>
</evidence>
<dbReference type="GO" id="GO:0009450">
    <property type="term" value="P:gamma-aminobutyric acid catabolic process"/>
    <property type="evidence" value="ECO:0007669"/>
    <property type="project" value="TreeGrafter"/>
</dbReference>
<dbReference type="InterPro" id="IPR050740">
    <property type="entry name" value="Aldehyde_DH_Superfamily"/>
</dbReference>
<gene>
    <name evidence="4" type="ORF">FGADI_9095</name>
</gene>
<feature type="compositionally biased region" description="Low complexity" evidence="2">
    <location>
        <begin position="450"/>
        <end position="461"/>
    </location>
</feature>
<dbReference type="InterPro" id="IPR016163">
    <property type="entry name" value="Ald_DH_C"/>
</dbReference>
<dbReference type="Gene3D" id="3.40.309.10">
    <property type="entry name" value="Aldehyde Dehydrogenase, Chain A, domain 2"/>
    <property type="match status" value="1"/>
</dbReference>
<dbReference type="Gene3D" id="3.40.605.10">
    <property type="entry name" value="Aldehyde Dehydrogenase, Chain A, domain 1"/>
    <property type="match status" value="1"/>
</dbReference>
<dbReference type="InterPro" id="IPR015590">
    <property type="entry name" value="Aldehyde_DH_dom"/>
</dbReference>
<keyword evidence="1" id="KW-0560">Oxidoreductase</keyword>
<dbReference type="GO" id="GO:0004777">
    <property type="term" value="F:succinate-semialdehyde dehydrogenase (NAD+) activity"/>
    <property type="evidence" value="ECO:0007669"/>
    <property type="project" value="TreeGrafter"/>
</dbReference>
<dbReference type="PANTHER" id="PTHR43353">
    <property type="entry name" value="SUCCINATE-SEMIALDEHYDE DEHYDROGENASE, MITOCHONDRIAL"/>
    <property type="match status" value="1"/>
</dbReference>
<organism evidence="4 5">
    <name type="scientific">Fusarium gaditjirri</name>
    <dbReference type="NCBI Taxonomy" id="282569"/>
    <lineage>
        <taxon>Eukaryota</taxon>
        <taxon>Fungi</taxon>
        <taxon>Dikarya</taxon>
        <taxon>Ascomycota</taxon>
        <taxon>Pezizomycotina</taxon>
        <taxon>Sordariomycetes</taxon>
        <taxon>Hypocreomycetidae</taxon>
        <taxon>Hypocreales</taxon>
        <taxon>Nectriaceae</taxon>
        <taxon>Fusarium</taxon>
        <taxon>Fusarium nisikadoi species complex</taxon>
    </lineage>
</organism>
<feature type="domain" description="Aldehyde dehydrogenase" evidence="3">
    <location>
        <begin position="184"/>
        <end position="324"/>
    </location>
</feature>
<protein>
    <recommendedName>
        <fullName evidence="3">Aldehyde dehydrogenase domain-containing protein</fullName>
    </recommendedName>
</protein>
<evidence type="ECO:0000313" key="5">
    <source>
        <dbReference type="Proteomes" id="UP000604273"/>
    </source>
</evidence>
<reference evidence="4" key="1">
    <citation type="journal article" date="2020" name="BMC Genomics">
        <title>Correction to: Identification and distribution of gene clusters required for synthesis of sphingolipid metabolism inhibitors in diverse species of the filamentous fungus Fusarium.</title>
        <authorList>
            <person name="Kim H.S."/>
            <person name="Lohmar J.M."/>
            <person name="Busman M."/>
            <person name="Brown D.W."/>
            <person name="Naumann T.A."/>
            <person name="Divon H.H."/>
            <person name="Lysoe E."/>
            <person name="Uhlig S."/>
            <person name="Proctor R.H."/>
        </authorList>
    </citation>
    <scope>NUCLEOTIDE SEQUENCE</scope>
    <source>
        <strain evidence="4">NRRL 45417</strain>
    </source>
</reference>
<feature type="region of interest" description="Disordered" evidence="2">
    <location>
        <begin position="414"/>
        <end position="481"/>
    </location>
</feature>
<dbReference type="EMBL" id="JABFAI010000245">
    <property type="protein sequence ID" value="KAF4949178.1"/>
    <property type="molecule type" value="Genomic_DNA"/>
</dbReference>
<name>A0A8H4T0W0_9HYPO</name>
<dbReference type="FunFam" id="3.40.605.10:FF:000063">
    <property type="entry name" value="Succinate-semialdehyde dehydrogenase, mitochondrial"/>
    <property type="match status" value="1"/>
</dbReference>
<evidence type="ECO:0000259" key="3">
    <source>
        <dbReference type="Pfam" id="PF00171"/>
    </source>
</evidence>
<reference evidence="4" key="2">
    <citation type="submission" date="2020-05" db="EMBL/GenBank/DDBJ databases">
        <authorList>
            <person name="Kim H.-S."/>
            <person name="Proctor R.H."/>
            <person name="Brown D.W."/>
        </authorList>
    </citation>
    <scope>NUCLEOTIDE SEQUENCE</scope>
    <source>
        <strain evidence="4">NRRL 45417</strain>
    </source>
</reference>
<comment type="caution">
    <text evidence="4">The sequence shown here is derived from an EMBL/GenBank/DDBJ whole genome shotgun (WGS) entry which is preliminary data.</text>
</comment>
<dbReference type="SUPFAM" id="SSF53720">
    <property type="entry name" value="ALDH-like"/>
    <property type="match status" value="1"/>
</dbReference>
<evidence type="ECO:0000313" key="4">
    <source>
        <dbReference type="EMBL" id="KAF4949178.1"/>
    </source>
</evidence>
<dbReference type="Proteomes" id="UP000604273">
    <property type="component" value="Unassembled WGS sequence"/>
</dbReference>
<keyword evidence="5" id="KW-1185">Reference proteome</keyword>
<dbReference type="GO" id="GO:0005737">
    <property type="term" value="C:cytoplasm"/>
    <property type="evidence" value="ECO:0007669"/>
    <property type="project" value="TreeGrafter"/>
</dbReference>
<dbReference type="Pfam" id="PF00171">
    <property type="entry name" value="Aldedh"/>
    <property type="match status" value="2"/>
</dbReference>
<sequence length="618" mass="67275">MNRRRRQQRHLRGFSPVKRSIRSDITKIIAAESGKAEADAEGKVMFSVGFCEWFTEEAPRLFGDVIPHSLPNSRIQAIKHPGGVCSLMTPWNFPLAMAARKVAAALASRCTVVLLMDEVTPFSGNVLVVLTERAGLPKGALSIVTALDSTPKLGLPLCESDVVKKISFTGSTRSTRRSSCLPRDVETAVSCVVVATFKVTGQTCVCANRIYVPEGIYNQFAKRLVEESGKFKVGNEADASVPHGPLTTGVDKIEDQVKGALKKKATIPFGGQRLPDLAKNFFQPTVLCDVEDMMVVTYDETFGPLAALTKFRTEDKLTARANNPDERLEFVMVAISTGVISAWADPFGGVQHSDKEHEGSKYAVVDYMVLKTIVTGAHTSAKPHLLLSKPSFRHPSYRHDKSNTSITSISAMATEKMKSSPLKPSTPIAIPTGRNRARTVDHLPRHHPPSHSSILSQSPGPQRHSDAVPPDPRKTTNPKDPLRYVDSLKLQVVRDKHGKTLGLKVIDINSVKPEIANVCAHIPIGKENSGLVFDVESAEAMKELYSKASLTMASDRIMGILFAPPGPDAGGIARDADWSFLDDDVGGGDEKHGNEDRDWDRTGANTQIPLLLRGLDLD</sequence>
<proteinExistence type="predicted"/>
<dbReference type="InterPro" id="IPR016161">
    <property type="entry name" value="Ald_DH/histidinol_DH"/>
</dbReference>
<dbReference type="OrthoDB" id="310895at2759"/>
<dbReference type="PANTHER" id="PTHR43353:SF11">
    <property type="entry name" value="SUCCINATE SEMIALDEHYDE DEHYDROGENASE (EUROFUNG)"/>
    <property type="match status" value="1"/>
</dbReference>
<dbReference type="AlphaFoldDB" id="A0A8H4T0W0"/>
<accession>A0A8H4T0W0</accession>
<feature type="domain" description="Aldehyde dehydrogenase" evidence="3">
    <location>
        <begin position="8"/>
        <end position="176"/>
    </location>
</feature>
<evidence type="ECO:0000256" key="1">
    <source>
        <dbReference type="ARBA" id="ARBA00023002"/>
    </source>
</evidence>
<dbReference type="InterPro" id="IPR016162">
    <property type="entry name" value="Ald_DH_N"/>
</dbReference>
<feature type="compositionally biased region" description="Basic and acidic residues" evidence="2">
    <location>
        <begin position="463"/>
        <end position="474"/>
    </location>
</feature>